<feature type="domain" description="P-type ATPase A" evidence="17">
    <location>
        <begin position="159"/>
        <end position="260"/>
    </location>
</feature>
<dbReference type="RefSeq" id="XP_001746980.1">
    <property type="nucleotide sequence ID" value="XM_001746928.1"/>
</dbReference>
<dbReference type="PANTHER" id="PTHR24093:SF369">
    <property type="entry name" value="CALCIUM-TRANSPORTING ATPASE"/>
    <property type="match status" value="1"/>
</dbReference>
<dbReference type="GO" id="GO:0006874">
    <property type="term" value="P:intracellular calcium ion homeostasis"/>
    <property type="evidence" value="ECO:0000318"/>
    <property type="project" value="GO_Central"/>
</dbReference>
<dbReference type="InParanoid" id="A9V2J2"/>
<proteinExistence type="inferred from homology"/>
<dbReference type="SFLD" id="SFLDF00027">
    <property type="entry name" value="p-type_atpase"/>
    <property type="match status" value="1"/>
</dbReference>
<keyword evidence="21" id="KW-1185">Reference proteome</keyword>
<keyword evidence="12 15" id="KW-0406">Ion transport</keyword>
<feature type="transmembrane region" description="Helical" evidence="15">
    <location>
        <begin position="859"/>
        <end position="881"/>
    </location>
</feature>
<dbReference type="InterPro" id="IPR059000">
    <property type="entry name" value="ATPase_P-type_domA"/>
</dbReference>
<feature type="transmembrane region" description="Helical" evidence="15">
    <location>
        <begin position="357"/>
        <end position="383"/>
    </location>
</feature>
<dbReference type="PRINTS" id="PR00119">
    <property type="entry name" value="CATATPASE"/>
</dbReference>
<feature type="transmembrane region" description="Helical" evidence="15">
    <location>
        <begin position="96"/>
        <end position="114"/>
    </location>
</feature>
<dbReference type="PANTHER" id="PTHR24093">
    <property type="entry name" value="CATION TRANSPORTING ATPASE"/>
    <property type="match status" value="1"/>
</dbReference>
<evidence type="ECO:0000256" key="2">
    <source>
        <dbReference type="ARBA" id="ARBA00022448"/>
    </source>
</evidence>
<evidence type="ECO:0000259" key="17">
    <source>
        <dbReference type="Pfam" id="PF00122"/>
    </source>
</evidence>
<feature type="region of interest" description="Disordered" evidence="16">
    <location>
        <begin position="1111"/>
        <end position="1133"/>
    </location>
</feature>
<dbReference type="GO" id="GO:0012505">
    <property type="term" value="C:endomembrane system"/>
    <property type="evidence" value="ECO:0007669"/>
    <property type="project" value="UniProtKB-SubCell"/>
</dbReference>
<evidence type="ECO:0000256" key="9">
    <source>
        <dbReference type="ARBA" id="ARBA00022842"/>
    </source>
</evidence>
<dbReference type="CDD" id="cd02081">
    <property type="entry name" value="P-type_ATPase_Ca_PMCA-like"/>
    <property type="match status" value="1"/>
</dbReference>
<evidence type="ECO:0000256" key="14">
    <source>
        <dbReference type="ARBA" id="ARBA00048694"/>
    </source>
</evidence>
<dbReference type="GO" id="GO:0005524">
    <property type="term" value="F:ATP binding"/>
    <property type="evidence" value="ECO:0007669"/>
    <property type="project" value="UniProtKB-KW"/>
</dbReference>
<keyword evidence="2 15" id="KW-0813">Transport</keyword>
<keyword evidence="5" id="KW-0479">Metal-binding</keyword>
<comment type="catalytic activity">
    <reaction evidence="14 15">
        <text>Ca(2+)(in) + ATP + H2O = Ca(2+)(out) + ADP + phosphate + H(+)</text>
        <dbReference type="Rhea" id="RHEA:18105"/>
        <dbReference type="ChEBI" id="CHEBI:15377"/>
        <dbReference type="ChEBI" id="CHEBI:15378"/>
        <dbReference type="ChEBI" id="CHEBI:29108"/>
        <dbReference type="ChEBI" id="CHEBI:30616"/>
        <dbReference type="ChEBI" id="CHEBI:43474"/>
        <dbReference type="ChEBI" id="CHEBI:456216"/>
        <dbReference type="EC" id="7.2.2.10"/>
    </reaction>
</comment>
<evidence type="ECO:0000313" key="20">
    <source>
        <dbReference type="EMBL" id="EDQ88387.1"/>
    </source>
</evidence>
<dbReference type="Pfam" id="PF00122">
    <property type="entry name" value="E1-E2_ATPase"/>
    <property type="match status" value="1"/>
</dbReference>
<keyword evidence="6 15" id="KW-0547">Nucleotide-binding</keyword>
<dbReference type="FunFam" id="1.20.1110.10:FF:000033">
    <property type="entry name" value="Calcium-transporting ATPase"/>
    <property type="match status" value="1"/>
</dbReference>
<feature type="domain" description="Cation-transporting P-type ATPase C-terminal" evidence="18">
    <location>
        <begin position="812"/>
        <end position="1008"/>
    </location>
</feature>
<evidence type="ECO:0000256" key="15">
    <source>
        <dbReference type="RuleBase" id="RU361146"/>
    </source>
</evidence>
<dbReference type="Pfam" id="PF00690">
    <property type="entry name" value="Cation_ATPase_N"/>
    <property type="match status" value="1"/>
</dbReference>
<keyword evidence="13 15" id="KW-0472">Membrane</keyword>
<dbReference type="SFLD" id="SFLDG00002">
    <property type="entry name" value="C1.7:_P-type_atpase_like"/>
    <property type="match status" value="1"/>
</dbReference>
<dbReference type="GO" id="GO:0005886">
    <property type="term" value="C:plasma membrane"/>
    <property type="evidence" value="ECO:0000318"/>
    <property type="project" value="GO_Central"/>
</dbReference>
<comment type="caution">
    <text evidence="15">Lacks conserved residue(s) required for the propagation of feature annotation.</text>
</comment>
<dbReference type="Pfam" id="PF00689">
    <property type="entry name" value="Cation_ATPase_C"/>
    <property type="match status" value="1"/>
</dbReference>
<comment type="similarity">
    <text evidence="15">Belongs to the cation transport ATPase (P-type) (TC 3.A.3) family.</text>
</comment>
<dbReference type="NCBIfam" id="TIGR01494">
    <property type="entry name" value="ATPase_P-type"/>
    <property type="match status" value="2"/>
</dbReference>
<dbReference type="OMA" id="IQHCKRA"/>
<dbReference type="FunFam" id="3.40.50.1000:FF:000193">
    <property type="entry name" value="Plasma membrane calcium-transporting ATPase 2"/>
    <property type="match status" value="1"/>
</dbReference>
<dbReference type="FunFam" id="1.20.1110.10:FF:000039">
    <property type="entry name" value="Calcium-transporting ATPase"/>
    <property type="match status" value="1"/>
</dbReference>
<dbReference type="GO" id="GO:0046872">
    <property type="term" value="F:metal ion binding"/>
    <property type="evidence" value="ECO:0007669"/>
    <property type="project" value="UniProtKB-KW"/>
</dbReference>
<evidence type="ECO:0000256" key="16">
    <source>
        <dbReference type="SAM" id="MobiDB-lite"/>
    </source>
</evidence>
<dbReference type="InterPro" id="IPR001757">
    <property type="entry name" value="P_typ_ATPase"/>
</dbReference>
<feature type="transmembrane region" description="Helical" evidence="15">
    <location>
        <begin position="959"/>
        <end position="979"/>
    </location>
</feature>
<evidence type="ECO:0000256" key="12">
    <source>
        <dbReference type="ARBA" id="ARBA00023065"/>
    </source>
</evidence>
<dbReference type="EC" id="7.2.2.10" evidence="15"/>
<dbReference type="InterPro" id="IPR018303">
    <property type="entry name" value="ATPase_P-typ_P_site"/>
</dbReference>
<evidence type="ECO:0000256" key="6">
    <source>
        <dbReference type="ARBA" id="ARBA00022741"/>
    </source>
</evidence>
<comment type="function">
    <text evidence="15">Catalyzes the hydrolysis of ATP coupled with the transport of calcium.</text>
</comment>
<dbReference type="NCBIfam" id="TIGR01517">
    <property type="entry name" value="ATPase-IIB_Ca"/>
    <property type="match status" value="1"/>
</dbReference>
<keyword evidence="3 15" id="KW-0109">Calcium transport</keyword>
<dbReference type="SUPFAM" id="SSF81665">
    <property type="entry name" value="Calcium ATPase, transmembrane domain M"/>
    <property type="match status" value="1"/>
</dbReference>
<dbReference type="InterPro" id="IPR004014">
    <property type="entry name" value="ATPase_P-typ_cation-transptr_N"/>
</dbReference>
<dbReference type="Pfam" id="PF13246">
    <property type="entry name" value="Cation_ATPase"/>
    <property type="match status" value="1"/>
</dbReference>
<dbReference type="Proteomes" id="UP000001357">
    <property type="component" value="Unassembled WGS sequence"/>
</dbReference>
<keyword evidence="10" id="KW-1278">Translocase</keyword>
<evidence type="ECO:0000256" key="11">
    <source>
        <dbReference type="ARBA" id="ARBA00022989"/>
    </source>
</evidence>
<feature type="transmembrane region" description="Helical" evidence="15">
    <location>
        <begin position="120"/>
        <end position="141"/>
    </location>
</feature>
<evidence type="ECO:0000259" key="19">
    <source>
        <dbReference type="Pfam" id="PF00690"/>
    </source>
</evidence>
<gene>
    <name evidence="20" type="ORF">MONBRDRAFT_9247</name>
</gene>
<dbReference type="InterPro" id="IPR006408">
    <property type="entry name" value="P-type_ATPase_IIB"/>
</dbReference>
<evidence type="ECO:0000259" key="18">
    <source>
        <dbReference type="Pfam" id="PF00689"/>
    </source>
</evidence>
<dbReference type="PROSITE" id="PS51257">
    <property type="entry name" value="PROKAR_LIPOPROTEIN"/>
    <property type="match status" value="1"/>
</dbReference>
<feature type="region of interest" description="Disordered" evidence="16">
    <location>
        <begin position="1023"/>
        <end position="1068"/>
    </location>
</feature>
<evidence type="ECO:0000256" key="3">
    <source>
        <dbReference type="ARBA" id="ARBA00022568"/>
    </source>
</evidence>
<keyword evidence="9" id="KW-0460">Magnesium</keyword>
<feature type="transmembrane region" description="Helical" evidence="15">
    <location>
        <begin position="787"/>
        <end position="806"/>
    </location>
</feature>
<feature type="region of interest" description="Disordered" evidence="16">
    <location>
        <begin position="1185"/>
        <end position="1213"/>
    </location>
</feature>
<protein>
    <recommendedName>
        <fullName evidence="15">Calcium-transporting ATPase</fullName>
        <ecNumber evidence="15">7.2.2.10</ecNumber>
    </recommendedName>
</protein>
<dbReference type="FunFam" id="1.20.1110.10:FF:000036">
    <property type="entry name" value="Calcium-transporting ATPase"/>
    <property type="match status" value="1"/>
</dbReference>
<dbReference type="Gene3D" id="1.20.1110.10">
    <property type="entry name" value="Calcium-transporting ATPase, transmembrane domain"/>
    <property type="match status" value="2"/>
</dbReference>
<dbReference type="InterPro" id="IPR023298">
    <property type="entry name" value="ATPase_P-typ_TM_dom_sf"/>
</dbReference>
<dbReference type="eggNOG" id="KOG0204">
    <property type="taxonomic scope" value="Eukaryota"/>
</dbReference>
<dbReference type="AlphaFoldDB" id="A9V2J2"/>
<feature type="domain" description="Cation-transporting P-type ATPase N-terminal" evidence="19">
    <location>
        <begin position="40"/>
        <end position="107"/>
    </location>
</feature>
<evidence type="ECO:0000313" key="21">
    <source>
        <dbReference type="Proteomes" id="UP000001357"/>
    </source>
</evidence>
<evidence type="ECO:0000256" key="4">
    <source>
        <dbReference type="ARBA" id="ARBA00022692"/>
    </source>
</evidence>
<reference evidence="20 21" key="1">
    <citation type="journal article" date="2008" name="Nature">
        <title>The genome of the choanoflagellate Monosiga brevicollis and the origin of metazoans.</title>
        <authorList>
            <consortium name="JGI Sequencing"/>
            <person name="King N."/>
            <person name="Westbrook M.J."/>
            <person name="Young S.L."/>
            <person name="Kuo A."/>
            <person name="Abedin M."/>
            <person name="Chapman J."/>
            <person name="Fairclough S."/>
            <person name="Hellsten U."/>
            <person name="Isogai Y."/>
            <person name="Letunic I."/>
            <person name="Marr M."/>
            <person name="Pincus D."/>
            <person name="Putnam N."/>
            <person name="Rokas A."/>
            <person name="Wright K.J."/>
            <person name="Zuzow R."/>
            <person name="Dirks W."/>
            <person name="Good M."/>
            <person name="Goodstein D."/>
            <person name="Lemons D."/>
            <person name="Li W."/>
            <person name="Lyons J.B."/>
            <person name="Morris A."/>
            <person name="Nichols S."/>
            <person name="Richter D.J."/>
            <person name="Salamov A."/>
            <person name="Bork P."/>
            <person name="Lim W.A."/>
            <person name="Manning G."/>
            <person name="Miller W.T."/>
            <person name="McGinnis W."/>
            <person name="Shapiro H."/>
            <person name="Tjian R."/>
            <person name="Grigoriev I.V."/>
            <person name="Rokhsar D."/>
        </authorList>
    </citation>
    <scope>NUCLEOTIDE SEQUENCE [LARGE SCALE GENOMIC DNA]</scope>
    <source>
        <strain evidence="21">MX1 / ATCC 50154</strain>
    </source>
</reference>
<dbReference type="STRING" id="81824.A9V2J2"/>
<keyword evidence="4 15" id="KW-0812">Transmembrane</keyword>
<dbReference type="GeneID" id="5892169"/>
<dbReference type="GO" id="GO:0005388">
    <property type="term" value="F:P-type calcium transporter activity"/>
    <property type="evidence" value="ECO:0000318"/>
    <property type="project" value="GO_Central"/>
</dbReference>
<dbReference type="InterPro" id="IPR023299">
    <property type="entry name" value="ATPase_P-typ_cyto_dom_N"/>
</dbReference>
<dbReference type="SUPFAM" id="SSF81653">
    <property type="entry name" value="Calcium ATPase, transduction domain A"/>
    <property type="match status" value="1"/>
</dbReference>
<dbReference type="KEGG" id="mbr:MONBRDRAFT_9247"/>
<organism evidence="20 21">
    <name type="scientific">Monosiga brevicollis</name>
    <name type="common">Choanoflagellate</name>
    <dbReference type="NCBI Taxonomy" id="81824"/>
    <lineage>
        <taxon>Eukaryota</taxon>
        <taxon>Choanoflagellata</taxon>
        <taxon>Craspedida</taxon>
        <taxon>Salpingoecidae</taxon>
        <taxon>Monosiga</taxon>
    </lineage>
</organism>
<dbReference type="InterPro" id="IPR036412">
    <property type="entry name" value="HAD-like_sf"/>
</dbReference>
<evidence type="ECO:0000256" key="13">
    <source>
        <dbReference type="ARBA" id="ARBA00023136"/>
    </source>
</evidence>
<dbReference type="SUPFAM" id="SSF56784">
    <property type="entry name" value="HAD-like"/>
    <property type="match status" value="1"/>
</dbReference>
<dbReference type="InterPro" id="IPR008250">
    <property type="entry name" value="ATPase_P-typ_transduc_dom_A_sf"/>
</dbReference>
<keyword evidence="11 15" id="KW-1133">Transmembrane helix</keyword>
<accession>A9V2J2</accession>
<comment type="subcellular location">
    <subcellularLocation>
        <location evidence="1">Endomembrane system</location>
        <topology evidence="1">Multi-pass membrane protein</topology>
    </subcellularLocation>
    <subcellularLocation>
        <location evidence="15">Membrane</location>
        <topology evidence="15">Multi-pass membrane protein</topology>
    </subcellularLocation>
</comment>
<evidence type="ECO:0000256" key="7">
    <source>
        <dbReference type="ARBA" id="ARBA00022837"/>
    </source>
</evidence>
<feature type="transmembrane region" description="Helical" evidence="15">
    <location>
        <begin position="315"/>
        <end position="337"/>
    </location>
</feature>
<dbReference type="InterPro" id="IPR006068">
    <property type="entry name" value="ATPase_P-typ_cation-transptr_C"/>
</dbReference>
<dbReference type="PROSITE" id="PS00154">
    <property type="entry name" value="ATPASE_E1_E2"/>
    <property type="match status" value="1"/>
</dbReference>
<feature type="compositionally biased region" description="Polar residues" evidence="16">
    <location>
        <begin position="1054"/>
        <end position="1068"/>
    </location>
</feature>
<dbReference type="FunCoup" id="A9V2J2">
    <property type="interactions" value="1393"/>
</dbReference>
<dbReference type="SFLD" id="SFLDS00003">
    <property type="entry name" value="Haloacid_Dehalogenase"/>
    <property type="match status" value="1"/>
</dbReference>
<evidence type="ECO:0000256" key="5">
    <source>
        <dbReference type="ARBA" id="ARBA00022723"/>
    </source>
</evidence>
<dbReference type="InterPro" id="IPR044492">
    <property type="entry name" value="P_typ_ATPase_HD_dom"/>
</dbReference>
<sequence length="1213" mass="132800">MKPLGAIAASGGFGCRLTQLVELISERGTNGIERYEQTFGGAKGLADKVKSDLDRGISGTEEDLANRAHVFGANKTPDVDAKTLLELMWEAAQDPILLVLGIAAIISLILGIEVEGHADTGWIEGCAILVSIAVVVMVSAINDLQKEKQFRELLEKQSSTQMADVIRNGQQQRVNYQDLVVGDIVLVNAGLILPADGVLFRANNIKCDESALTGESHDIEKTLEENPWLLSGTSVKQGSGAMIITCVGLFSEEGIIQKLITGVGEEESERLLALDKEGDEQEKLERAEEKKSKKRVSCFVESILQAKLERMALQIGYGVTFMSILTLIVLILSFSIQHFGVDNHDYEASVWSEYVEFVTVAIVVLVVGIPEGLPLAVTISLAYSVKKMMNDNNLVRVLASCETMGNATTICSDKTGTLTTNRMTVVKSWMAGRVYDGSTEVKGLPQDLLARLQAGIALNSDRASNYYIDEESGLPVQENNKTECACLKFGDDIAARKYTEIRKDNPVDSYVKVYPFDSATKRMETIVRLPNGKYRMFVKGASEIILKYATAYDAGNESTTPLTAADREGLEQNVIIRFAEQALRVICIAYKDFDDAQDWDQEEALLSDLVISAFVGIQDPVRPEVPDAVTTCRRAGVTVRMVTGDNMITARAIAINCGIITEEEDGDGVVMEGPDFRRRVVRDDGSLDFDEINRIAPKLRVMGRCSPSDKFNLVKGLIKAGEVVAVTGDGTNDGPALSEADVGFSMGIAGTDVARQASDIVITDDNFSSIVKAISWGRNVYDGISKFLVFQLTVNVVAILVAFIGACAIRESPLRAVQLLWVNLIMDVFAALALATEPPTPELLDRAPYGRNKPLLSRIMLRQIFGHSFYQLVVLLLLIFYGDKMFNIQSGRRYDLTEQQKDDQILTQHYSMVFNTFVWMQIFNEINARVVDDNLNMPGMPRIVGNFYRPFRGFFSNPIFVGVIVGTAVVQVLIVEFGGRAIETEPLDADIWGACIGFGAGSLVWNWLEPGAYADLSPDRAAEIEEEQRGTTPELPPAGLDAPTTPKTARVERSNTVSSQRGAEPATSTSVLWSRVGRRVRRHIRVIGAFRTAGQIARLRRRTAQLATHAIGGPEARAPRRASEQASLEQKGHSVATPASAMWRTAVARVRFQLRVVRAFKNGVVNEVANPAINADQAATTTLTLSSNSQARGREDPEQLPQQTLDLPAPLEK</sequence>
<dbReference type="EMBL" id="CH991555">
    <property type="protein sequence ID" value="EDQ88387.1"/>
    <property type="molecule type" value="Genomic_DNA"/>
</dbReference>
<dbReference type="FunFam" id="3.40.1110.10:FF:000069">
    <property type="entry name" value="Calcium-transporting ATPase"/>
    <property type="match status" value="1"/>
</dbReference>
<dbReference type="Gene3D" id="2.70.150.10">
    <property type="entry name" value="Calcium-transporting ATPase, cytoplasmic transduction domain A"/>
    <property type="match status" value="1"/>
</dbReference>
<dbReference type="Gene3D" id="3.40.1110.10">
    <property type="entry name" value="Calcium-transporting ATPase, cytoplasmic domain N"/>
    <property type="match status" value="1"/>
</dbReference>
<evidence type="ECO:0000256" key="1">
    <source>
        <dbReference type="ARBA" id="ARBA00004127"/>
    </source>
</evidence>
<keyword evidence="7 15" id="KW-0106">Calcium</keyword>
<dbReference type="SUPFAM" id="SSF81660">
    <property type="entry name" value="Metal cation-transporting ATPase, ATP-binding domain N"/>
    <property type="match status" value="1"/>
</dbReference>
<dbReference type="GO" id="GO:0016887">
    <property type="term" value="F:ATP hydrolysis activity"/>
    <property type="evidence" value="ECO:0007669"/>
    <property type="project" value="InterPro"/>
</dbReference>
<keyword evidence="8 15" id="KW-0067">ATP-binding</keyword>
<evidence type="ECO:0000256" key="8">
    <source>
        <dbReference type="ARBA" id="ARBA00022840"/>
    </source>
</evidence>
<name>A9V2J2_MONBE</name>
<evidence type="ECO:0000256" key="10">
    <source>
        <dbReference type="ARBA" id="ARBA00022967"/>
    </source>
</evidence>